<reference evidence="3" key="1">
    <citation type="submission" date="2017-09" db="EMBL/GenBank/DDBJ databases">
        <title>Depth-based differentiation of microbial function through sediment-hosted aquifers and enrichment of novel symbionts in the deep terrestrial subsurface.</title>
        <authorList>
            <person name="Probst A.J."/>
            <person name="Ladd B."/>
            <person name="Jarett J.K."/>
            <person name="Geller-Mcgrath D.E."/>
            <person name="Sieber C.M.K."/>
            <person name="Emerson J.B."/>
            <person name="Anantharaman K."/>
            <person name="Thomas B.C."/>
            <person name="Malmstrom R."/>
            <person name="Stieglmeier M."/>
            <person name="Klingl A."/>
            <person name="Woyke T."/>
            <person name="Ryan C.M."/>
            <person name="Banfield J.F."/>
        </authorList>
    </citation>
    <scope>NUCLEOTIDE SEQUENCE [LARGE SCALE GENOMIC DNA]</scope>
</reference>
<comment type="caution">
    <text evidence="2">The sequence shown here is derived from an EMBL/GenBank/DDBJ whole genome shotgun (WGS) entry which is preliminary data.</text>
</comment>
<organism evidence="2 3">
    <name type="scientific">Candidatus Roizmanbacteria bacterium CG07_land_8_20_14_0_80_34_15</name>
    <dbReference type="NCBI Taxonomy" id="1974849"/>
    <lineage>
        <taxon>Bacteria</taxon>
        <taxon>Candidatus Roizmaniibacteriota</taxon>
    </lineage>
</organism>
<dbReference type="Pfam" id="PF21956">
    <property type="entry name" value="DUF6922"/>
    <property type="match status" value="1"/>
</dbReference>
<evidence type="ECO:0000259" key="1">
    <source>
        <dbReference type="Pfam" id="PF21956"/>
    </source>
</evidence>
<sequence>MLISTIPQSVKAVLWSYRIDQIEVEKHKKIIIFQVLNFGSEEAIKWLFDQYGFAKVEKIANNIPLSQWNKKSLSLWKLILAINPKERII</sequence>
<dbReference type="AlphaFoldDB" id="A0A2M6YTK2"/>
<protein>
    <recommendedName>
        <fullName evidence="1">DUF6922 domain-containing protein</fullName>
    </recommendedName>
</protein>
<gene>
    <name evidence="2" type="ORF">COT02_03950</name>
</gene>
<feature type="domain" description="DUF6922" evidence="1">
    <location>
        <begin position="11"/>
        <end position="59"/>
    </location>
</feature>
<accession>A0A2M6YTK2</accession>
<dbReference type="EMBL" id="PEWY01000116">
    <property type="protein sequence ID" value="PIU36839.1"/>
    <property type="molecule type" value="Genomic_DNA"/>
</dbReference>
<proteinExistence type="predicted"/>
<name>A0A2M6YTK2_9BACT</name>
<evidence type="ECO:0000313" key="3">
    <source>
        <dbReference type="Proteomes" id="UP000230184"/>
    </source>
</evidence>
<dbReference type="InterPro" id="IPR053830">
    <property type="entry name" value="DUF6922"/>
</dbReference>
<evidence type="ECO:0000313" key="2">
    <source>
        <dbReference type="EMBL" id="PIU36839.1"/>
    </source>
</evidence>
<dbReference type="Proteomes" id="UP000230184">
    <property type="component" value="Unassembled WGS sequence"/>
</dbReference>